<evidence type="ECO:0000259" key="1">
    <source>
        <dbReference type="Pfam" id="PF01323"/>
    </source>
</evidence>
<reference evidence="3" key="1">
    <citation type="submission" date="2015-08" db="EMBL/GenBank/DDBJ databases">
        <authorList>
            <person name="Varghese N."/>
        </authorList>
    </citation>
    <scope>NUCLEOTIDE SEQUENCE [LARGE SCALE GENOMIC DNA]</scope>
    <source>
        <strain evidence="3">DSM 23407</strain>
    </source>
</reference>
<name>A0A0K6I422_9HYPH</name>
<dbReference type="InterPro" id="IPR036249">
    <property type="entry name" value="Thioredoxin-like_sf"/>
</dbReference>
<dbReference type="PANTHER" id="PTHR42943:SF2">
    <property type="entry name" value="GLUTATHIONE S-TRANSFERASE KAPPA 1"/>
    <property type="match status" value="1"/>
</dbReference>
<dbReference type="InterPro" id="IPR051924">
    <property type="entry name" value="GST_Kappa/NadH"/>
</dbReference>
<dbReference type="GO" id="GO:0004364">
    <property type="term" value="F:glutathione transferase activity"/>
    <property type="evidence" value="ECO:0007669"/>
    <property type="project" value="TreeGrafter"/>
</dbReference>
<dbReference type="InterPro" id="IPR001853">
    <property type="entry name" value="DSBA-like_thioredoxin_dom"/>
</dbReference>
<feature type="domain" description="DSBA-like thioredoxin" evidence="1">
    <location>
        <begin position="5"/>
        <end position="203"/>
    </location>
</feature>
<dbReference type="GO" id="GO:0006749">
    <property type="term" value="P:glutathione metabolic process"/>
    <property type="evidence" value="ECO:0007669"/>
    <property type="project" value="TreeGrafter"/>
</dbReference>
<organism evidence="2 3">
    <name type="scientific">Pannonibacter indicus</name>
    <dbReference type="NCBI Taxonomy" id="466044"/>
    <lineage>
        <taxon>Bacteria</taxon>
        <taxon>Pseudomonadati</taxon>
        <taxon>Pseudomonadota</taxon>
        <taxon>Alphaproteobacteria</taxon>
        <taxon>Hyphomicrobiales</taxon>
        <taxon>Stappiaceae</taxon>
        <taxon>Pannonibacter</taxon>
    </lineage>
</organism>
<dbReference type="Gene3D" id="3.40.30.10">
    <property type="entry name" value="Glutaredoxin"/>
    <property type="match status" value="1"/>
</dbReference>
<accession>A0A0K6I422</accession>
<dbReference type="AlphaFoldDB" id="A0A0K6I422"/>
<evidence type="ECO:0000313" key="3">
    <source>
        <dbReference type="Proteomes" id="UP000183900"/>
    </source>
</evidence>
<dbReference type="OrthoDB" id="9813770at2"/>
<dbReference type="CDD" id="cd03025">
    <property type="entry name" value="DsbA_FrnE_like"/>
    <property type="match status" value="1"/>
</dbReference>
<evidence type="ECO:0000313" key="2">
    <source>
        <dbReference type="EMBL" id="CUA98042.1"/>
    </source>
</evidence>
<dbReference type="GO" id="GO:0004602">
    <property type="term" value="F:glutathione peroxidase activity"/>
    <property type="evidence" value="ECO:0007669"/>
    <property type="project" value="TreeGrafter"/>
</dbReference>
<dbReference type="Pfam" id="PF01323">
    <property type="entry name" value="DSBA"/>
    <property type="match status" value="1"/>
</dbReference>
<dbReference type="PANTHER" id="PTHR42943">
    <property type="entry name" value="GLUTATHIONE S-TRANSFERASE KAPPA"/>
    <property type="match status" value="1"/>
</dbReference>
<gene>
    <name evidence="2" type="ORF">Ga0061067_108187</name>
</gene>
<sequence>MNPEIIYLFDPLCGWCYGAGPGLARLAAEPGITVTLQPVGLFTGAGARPMDPGFASYIVKADERITAMTGQPFSDSYRQNVLFGGTQRIDSGPANLALTAVRLTEPDELHKALKALQAARYADGKDITSPAVLAEILSDAGLQAASDRLAAADGALETAMQEWISEGRGLMQAMRAQGVPALQLRPPSGGRYTIDTQALFGAQVEALIEAITKAA</sequence>
<dbReference type="Proteomes" id="UP000183900">
    <property type="component" value="Unassembled WGS sequence"/>
</dbReference>
<dbReference type="RefSeq" id="WP_055456202.1">
    <property type="nucleotide sequence ID" value="NZ_CYHE01000008.1"/>
</dbReference>
<protein>
    <recommendedName>
        <fullName evidence="1">DSBA-like thioredoxin domain-containing protein</fullName>
    </recommendedName>
</protein>
<dbReference type="SUPFAM" id="SSF52833">
    <property type="entry name" value="Thioredoxin-like"/>
    <property type="match status" value="1"/>
</dbReference>
<proteinExistence type="predicted"/>
<dbReference type="EMBL" id="CYHE01000008">
    <property type="protein sequence ID" value="CUA98042.1"/>
    <property type="molecule type" value="Genomic_DNA"/>
</dbReference>
<keyword evidence="3" id="KW-1185">Reference proteome</keyword>